<dbReference type="InterPro" id="IPR002035">
    <property type="entry name" value="VWF_A"/>
</dbReference>
<dbReference type="PANTHER" id="PTHR10579:SF43">
    <property type="entry name" value="ZINC FINGER (C3HC4-TYPE RING FINGER) FAMILY PROTEIN"/>
    <property type="match status" value="1"/>
</dbReference>
<keyword evidence="1" id="KW-0472">Membrane</keyword>
<dbReference type="InterPro" id="IPR051266">
    <property type="entry name" value="CLCR"/>
</dbReference>
<organism evidence="3 4">
    <name type="scientific">Paenibacillus profundus</name>
    <dbReference type="NCBI Taxonomy" id="1173085"/>
    <lineage>
        <taxon>Bacteria</taxon>
        <taxon>Bacillati</taxon>
        <taxon>Bacillota</taxon>
        <taxon>Bacilli</taxon>
        <taxon>Bacillales</taxon>
        <taxon>Paenibacillaceae</taxon>
        <taxon>Paenibacillus</taxon>
    </lineage>
</organism>
<evidence type="ECO:0000256" key="1">
    <source>
        <dbReference type="SAM" id="Phobius"/>
    </source>
</evidence>
<dbReference type="PROSITE" id="PS50234">
    <property type="entry name" value="VWFA"/>
    <property type="match status" value="1"/>
</dbReference>
<evidence type="ECO:0000259" key="2">
    <source>
        <dbReference type="PROSITE" id="PS50234"/>
    </source>
</evidence>
<keyword evidence="4" id="KW-1185">Reference proteome</keyword>
<dbReference type="PROSITE" id="PS51257">
    <property type="entry name" value="PROKAR_LIPOPROTEIN"/>
    <property type="match status" value="1"/>
</dbReference>
<dbReference type="RefSeq" id="WP_233697109.1">
    <property type="nucleotide sequence ID" value="NZ_JAJNBZ010000009.1"/>
</dbReference>
<dbReference type="SUPFAM" id="SSF53300">
    <property type="entry name" value="vWA-like"/>
    <property type="match status" value="1"/>
</dbReference>
<dbReference type="InterPro" id="IPR036465">
    <property type="entry name" value="vWFA_dom_sf"/>
</dbReference>
<dbReference type="SMART" id="SM00327">
    <property type="entry name" value="VWA"/>
    <property type="match status" value="1"/>
</dbReference>
<accession>A0ABS8YJF9</accession>
<evidence type="ECO:0000313" key="3">
    <source>
        <dbReference type="EMBL" id="MCE5170362.1"/>
    </source>
</evidence>
<name>A0ABS8YJF9_9BACL</name>
<dbReference type="Gene3D" id="3.40.50.410">
    <property type="entry name" value="von Willebrand factor, type A domain"/>
    <property type="match status" value="1"/>
</dbReference>
<proteinExistence type="predicted"/>
<dbReference type="PANTHER" id="PTHR10579">
    <property type="entry name" value="CALCIUM-ACTIVATED CHLORIDE CHANNEL REGULATOR"/>
    <property type="match status" value="1"/>
</dbReference>
<comment type="caution">
    <text evidence="3">The sequence shown here is derived from an EMBL/GenBank/DDBJ whole genome shotgun (WGS) entry which is preliminary data.</text>
</comment>
<gene>
    <name evidence="3" type="ORF">LQV63_13680</name>
</gene>
<evidence type="ECO:0000313" key="4">
    <source>
        <dbReference type="Proteomes" id="UP001199916"/>
    </source>
</evidence>
<dbReference type="Pfam" id="PF00092">
    <property type="entry name" value="VWA"/>
    <property type="match status" value="1"/>
</dbReference>
<keyword evidence="1" id="KW-0812">Transmembrane</keyword>
<dbReference type="CDD" id="cd00198">
    <property type="entry name" value="vWFA"/>
    <property type="match status" value="1"/>
</dbReference>
<dbReference type="Pfam" id="PF17963">
    <property type="entry name" value="Big_9"/>
    <property type="match status" value="1"/>
</dbReference>
<dbReference type="Proteomes" id="UP001199916">
    <property type="component" value="Unassembled WGS sequence"/>
</dbReference>
<sequence length="686" mass="75092">MRRIWGLNPIFSLLLACAVWLAASVMVPIRYADAKAGAEQGIDAVFVMDVSYSMNETDKEGIAAEVVNMFMDMSDSERTRIGFVAYNDKIVASEPLTSLALPGQKEKLKRKVGSLRRYGYTDLGLGLKKGADIATAGTGKSGKPFIILLSDGGTDFGNTYTGRTVADSNKDVERVIRQAKTKGYPIYTIGLNHDGSVNEKQLEQIASETGGSTYMTSSAEDLPEIFNRIFADQIQSVLVPIAAVTATGGMQEVKVSLPNSSMSEANIILLSQNPLKESQIYYSSKNVRFFKSGKYTLMKIVEPQKGELLLKFRGTASDVVKVNLLGSYNMKAGADLASKEAIKGQPAAFTSRLYSFQGKALEDKDIYHNLQAELIVKDRKTNQEERVPMDNNGAGFTAEYRFPVSGIYDWKVVMNGPHFFRETVGSHLDITNKAPLSTGLTAIEISKEDGEAKLDFSRYFTDPNGDELTYKIAANQREEQIEAHVDGTWLILSPLRSGSAVLTITATDPEGGTVTGDLTIAISSVWDRYLIIGGCVLAALIAAGALFVLLRPKPAFTGRLEGYFLNTASGNEVPVKYWPLTSLGKARRVSLQQLFARLDVNEPLPEAAHIVFEAGKNGTLRVKHRTNCTVAKGRTPLKPNHTEILEYNDKLYITFEDGITEIELRFKAVKPGSVSYADPAAFQARN</sequence>
<feature type="transmembrane region" description="Helical" evidence="1">
    <location>
        <begin position="529"/>
        <end position="550"/>
    </location>
</feature>
<keyword evidence="1" id="KW-1133">Transmembrane helix</keyword>
<protein>
    <submittedName>
        <fullName evidence="3">VWA domain-containing protein</fullName>
    </submittedName>
</protein>
<dbReference type="EMBL" id="JAJNBZ010000009">
    <property type="protein sequence ID" value="MCE5170362.1"/>
    <property type="molecule type" value="Genomic_DNA"/>
</dbReference>
<feature type="domain" description="VWFA" evidence="2">
    <location>
        <begin position="43"/>
        <end position="229"/>
    </location>
</feature>
<reference evidence="3 4" key="1">
    <citation type="submission" date="2021-11" db="EMBL/GenBank/DDBJ databases">
        <title>Draft genome sequence of Paenibacillus profundus YoMME, a new Gram-positive bacteria with exoelectrogenic properties.</title>
        <authorList>
            <person name="Hubenova Y."/>
            <person name="Hubenova E."/>
            <person name="Manasiev Y."/>
            <person name="Peykov S."/>
            <person name="Mitov M."/>
        </authorList>
    </citation>
    <scope>NUCLEOTIDE SEQUENCE [LARGE SCALE GENOMIC DNA]</scope>
    <source>
        <strain evidence="3 4">YoMME</strain>
    </source>
</reference>